<evidence type="ECO:0000256" key="4">
    <source>
        <dbReference type="ARBA" id="ARBA00022723"/>
    </source>
</evidence>
<keyword evidence="3" id="KW-0808">Transferase</keyword>
<proteinExistence type="inferred from homology"/>
<sequence length="371" mass="40490">MSETKVLLDLVQRELDGFCATRKTEFTGISEDLSVLLDYTKELLAGGKRFRALFCYWAWVAALDVSNTQQDSATRARSTEAMVGICSALEMFHGAALVHDDLLDQSDTRRGVPAVHKRFESMHKQHGWAGSPERFGQAGSVLVGDLMLAWSSEIFGNALLKSPNSQIESACRDEFSKMRIEVMAGQYLDVLEENAAPTRAVEEAVGRANRVILYKTAKYSIEAPLLIGAAFAGADPAVLRGLSAFGIPLGMAFQLRDDILGVFGDPAVTGKPAGDDLREGKRTVLVGLTRESLTPTVGKIFDELLTHRELDAEQIAFLQQTIKGSGALAKTESMIEELANESLLALDQLQLDPTAMMQLRELAVRVINLQS</sequence>
<evidence type="ECO:0000313" key="6">
    <source>
        <dbReference type="EMBL" id="CAB4531921.1"/>
    </source>
</evidence>
<dbReference type="Gene3D" id="1.10.600.10">
    <property type="entry name" value="Farnesyl Diphosphate Synthase"/>
    <property type="match status" value="1"/>
</dbReference>
<dbReference type="GO" id="GO:0008299">
    <property type="term" value="P:isoprenoid biosynthetic process"/>
    <property type="evidence" value="ECO:0007669"/>
    <property type="project" value="InterPro"/>
</dbReference>
<name>A0A6J6AYT2_9ZZZZ</name>
<gene>
    <name evidence="6" type="ORF">UFOPK1410_00142</name>
</gene>
<dbReference type="CDD" id="cd00685">
    <property type="entry name" value="Trans_IPPS_HT"/>
    <property type="match status" value="1"/>
</dbReference>
<dbReference type="SUPFAM" id="SSF48576">
    <property type="entry name" value="Terpenoid synthases"/>
    <property type="match status" value="1"/>
</dbReference>
<dbReference type="PROSITE" id="PS00723">
    <property type="entry name" value="POLYPRENYL_SYNTHASE_1"/>
    <property type="match status" value="1"/>
</dbReference>
<dbReference type="GO" id="GO:0046872">
    <property type="term" value="F:metal ion binding"/>
    <property type="evidence" value="ECO:0007669"/>
    <property type="project" value="UniProtKB-KW"/>
</dbReference>
<dbReference type="InterPro" id="IPR008949">
    <property type="entry name" value="Isoprenoid_synthase_dom_sf"/>
</dbReference>
<evidence type="ECO:0000256" key="3">
    <source>
        <dbReference type="ARBA" id="ARBA00022679"/>
    </source>
</evidence>
<evidence type="ECO:0000256" key="2">
    <source>
        <dbReference type="ARBA" id="ARBA00006706"/>
    </source>
</evidence>
<protein>
    <submittedName>
        <fullName evidence="6">Unannotated protein</fullName>
    </submittedName>
</protein>
<dbReference type="Pfam" id="PF00348">
    <property type="entry name" value="polyprenyl_synt"/>
    <property type="match status" value="1"/>
</dbReference>
<dbReference type="SFLD" id="SFLDS00005">
    <property type="entry name" value="Isoprenoid_Synthase_Type_I"/>
    <property type="match status" value="1"/>
</dbReference>
<keyword evidence="5" id="KW-0460">Magnesium</keyword>
<dbReference type="InterPro" id="IPR033749">
    <property type="entry name" value="Polyprenyl_synt_CS"/>
</dbReference>
<dbReference type="AlphaFoldDB" id="A0A6J6AYT2"/>
<comment type="cofactor">
    <cofactor evidence="1">
        <name>Mg(2+)</name>
        <dbReference type="ChEBI" id="CHEBI:18420"/>
    </cofactor>
</comment>
<dbReference type="PANTHER" id="PTHR12001:SF85">
    <property type="entry name" value="SHORT CHAIN ISOPRENYL DIPHOSPHATE SYNTHASE"/>
    <property type="match status" value="1"/>
</dbReference>
<dbReference type="PANTHER" id="PTHR12001">
    <property type="entry name" value="GERANYLGERANYL PYROPHOSPHATE SYNTHASE"/>
    <property type="match status" value="1"/>
</dbReference>
<dbReference type="InterPro" id="IPR000092">
    <property type="entry name" value="Polyprenyl_synt"/>
</dbReference>
<keyword evidence="4" id="KW-0479">Metal-binding</keyword>
<comment type="similarity">
    <text evidence="2">Belongs to the FPP/GGPP synthase family.</text>
</comment>
<dbReference type="GO" id="GO:0004659">
    <property type="term" value="F:prenyltransferase activity"/>
    <property type="evidence" value="ECO:0007669"/>
    <property type="project" value="InterPro"/>
</dbReference>
<reference evidence="6" key="1">
    <citation type="submission" date="2020-05" db="EMBL/GenBank/DDBJ databases">
        <authorList>
            <person name="Chiriac C."/>
            <person name="Salcher M."/>
            <person name="Ghai R."/>
            <person name="Kavagutti S V."/>
        </authorList>
    </citation>
    <scope>NUCLEOTIDE SEQUENCE</scope>
</reference>
<dbReference type="PROSITE" id="PS00444">
    <property type="entry name" value="POLYPRENYL_SYNTHASE_2"/>
    <property type="match status" value="1"/>
</dbReference>
<evidence type="ECO:0000256" key="1">
    <source>
        <dbReference type="ARBA" id="ARBA00001946"/>
    </source>
</evidence>
<accession>A0A6J6AYT2</accession>
<evidence type="ECO:0000256" key="5">
    <source>
        <dbReference type="ARBA" id="ARBA00022842"/>
    </source>
</evidence>
<dbReference type="EMBL" id="CAEZSH010000008">
    <property type="protein sequence ID" value="CAB4531921.1"/>
    <property type="molecule type" value="Genomic_DNA"/>
</dbReference>
<organism evidence="6">
    <name type="scientific">freshwater metagenome</name>
    <dbReference type="NCBI Taxonomy" id="449393"/>
    <lineage>
        <taxon>unclassified sequences</taxon>
        <taxon>metagenomes</taxon>
        <taxon>ecological metagenomes</taxon>
    </lineage>
</organism>